<feature type="non-terminal residue" evidence="10">
    <location>
        <position position="2224"/>
    </location>
</feature>
<name>A0A812SGG6_9DINO</name>
<evidence type="ECO:0000256" key="5">
    <source>
        <dbReference type="SAM" id="Coils"/>
    </source>
</evidence>
<feature type="compositionally biased region" description="Low complexity" evidence="6">
    <location>
        <begin position="416"/>
        <end position="428"/>
    </location>
</feature>
<dbReference type="GO" id="GO:0003676">
    <property type="term" value="F:nucleic acid binding"/>
    <property type="evidence" value="ECO:0007669"/>
    <property type="project" value="InterPro"/>
</dbReference>
<dbReference type="SUPFAM" id="SSF90229">
    <property type="entry name" value="CCCH zinc finger"/>
    <property type="match status" value="1"/>
</dbReference>
<dbReference type="InterPro" id="IPR001878">
    <property type="entry name" value="Znf_CCHC"/>
</dbReference>
<feature type="region of interest" description="Disordered" evidence="6">
    <location>
        <begin position="273"/>
        <end position="299"/>
    </location>
</feature>
<dbReference type="InterPro" id="IPR013103">
    <property type="entry name" value="RVT_2"/>
</dbReference>
<keyword evidence="2 4" id="KW-0863">Zinc-finger</keyword>
<protein>
    <submittedName>
        <fullName evidence="10">RE1 protein</fullName>
    </submittedName>
</protein>
<dbReference type="Pfam" id="PF07727">
    <property type="entry name" value="RVT_2"/>
    <property type="match status" value="1"/>
</dbReference>
<dbReference type="PROSITE" id="PS50158">
    <property type="entry name" value="ZF_CCHC"/>
    <property type="match status" value="1"/>
</dbReference>
<keyword evidence="1 4" id="KW-0479">Metal-binding</keyword>
<feature type="region of interest" description="Disordered" evidence="6">
    <location>
        <begin position="335"/>
        <end position="428"/>
    </location>
</feature>
<keyword evidence="3 4" id="KW-0862">Zinc</keyword>
<evidence type="ECO:0000259" key="7">
    <source>
        <dbReference type="PROSITE" id="PS50103"/>
    </source>
</evidence>
<dbReference type="OrthoDB" id="432832at2759"/>
<evidence type="ECO:0000256" key="2">
    <source>
        <dbReference type="ARBA" id="ARBA00022771"/>
    </source>
</evidence>
<evidence type="ECO:0000259" key="9">
    <source>
        <dbReference type="PROSITE" id="PS50800"/>
    </source>
</evidence>
<feature type="zinc finger region" description="C3H1-type" evidence="4">
    <location>
        <begin position="294"/>
        <end position="322"/>
    </location>
</feature>
<dbReference type="InterPro" id="IPR012337">
    <property type="entry name" value="RNaseH-like_sf"/>
</dbReference>
<dbReference type="InterPro" id="IPR036855">
    <property type="entry name" value="Znf_CCCH_sf"/>
</dbReference>
<keyword evidence="11" id="KW-1185">Reference proteome</keyword>
<proteinExistence type="predicted"/>
<feature type="compositionally biased region" description="Low complexity" evidence="6">
    <location>
        <begin position="276"/>
        <end position="289"/>
    </location>
</feature>
<feature type="compositionally biased region" description="Acidic residues" evidence="6">
    <location>
        <begin position="960"/>
        <end position="989"/>
    </location>
</feature>
<feature type="domain" description="SAP" evidence="9">
    <location>
        <begin position="2135"/>
        <end position="2169"/>
    </location>
</feature>
<reference evidence="10" key="1">
    <citation type="submission" date="2021-02" db="EMBL/GenBank/DDBJ databases">
        <authorList>
            <person name="Dougan E. K."/>
            <person name="Rhodes N."/>
            <person name="Thang M."/>
            <person name="Chan C."/>
        </authorList>
    </citation>
    <scope>NUCLEOTIDE SEQUENCE</scope>
</reference>
<dbReference type="InterPro" id="IPR003034">
    <property type="entry name" value="SAP_dom"/>
</dbReference>
<dbReference type="Gene3D" id="3.30.420.10">
    <property type="entry name" value="Ribonuclease H-like superfamily/Ribonuclease H"/>
    <property type="match status" value="1"/>
</dbReference>
<evidence type="ECO:0000256" key="4">
    <source>
        <dbReference type="PROSITE-ProRule" id="PRU00723"/>
    </source>
</evidence>
<dbReference type="GO" id="GO:0008270">
    <property type="term" value="F:zinc ion binding"/>
    <property type="evidence" value="ECO:0007669"/>
    <property type="project" value="UniProtKB-KW"/>
</dbReference>
<sequence>VEEERLGLMATVAQQAMGKRIPWVCWQRGYSSFSNFIYDEMDRNPRCELGAFLEWIYETGQVVGSITDKASSWWTSTLDSVMEAYHRYQMETPLKRLEVRPGPTPGVDVERWARLDKRVLALLMPAMTATIKQEVLMLRLETTKEVLFKLYTVYAPGGAAERASLLRQLETIPTTTSVIDLIANMRRWKKLASRAAEMGVALPDGSVLLMAIEAAVKGVVDVNRDMAFKLNMAKQELQLPYQPTLSAVMVYADHVMAELHQIIPYTNKDAKLKGLSTTPSSPTSSAASPKGKGNGQPQPCKFWLSDDGCRRGASCKFSHQFATKEDKKARCWTCGSKNHRQGECPTKQNNGKKGPKGGGSQGDAAATTSSTAAPQVASMATSGTTTTMMAPPVPTMISGETASTSASSTLEHPMASGQTTSSSEPSSTASTILFNENANTGEIRELAEQFLAKIKRLAPMQAQTDGAVMDLELLLRRVKVQLADGKTVSLRQNTGGTLLAEDDQGGTILPLGSLVSSLGCELEWSRKRGLQVRHPKHGLLPTKLVGNTPVLREAEALQLIADLEDIELNKLHGSTVEGAIKMLSADEYPSTWLDHLEEYVNKGERKCLRRMLLDEESPLQAFTEEDIAALIGHDEKILLSDEAGAHYLKALPYNRAHRKRLLATRWIVHMYNGDESGHELAKAESDDVTVIRMDIRDSKAFDLKNYGPAARALMWAAARGQIEGVIGAPPRGPQHDSLLFRRMMMVWLVANSGAVLNGLCAPFFNMEAPTYHPVWTSMSWFRFKDELRFLKYHSLGVQGHMYFMASSLELSDGMNIEEAHIRDLNYEKPPSSWPSALKYGLAQAMVNWRRSALRWAEPSLCAMVGNRNLNAKDLAYWQNHINNNHVPYDKRCRTCVRGSATGRAHRRCLTPSAYTLSMDICGPMRTRGESPDGKKFRYLLVGAYAHPKLELLKDKSLPPVEEEDEIEAELDPLEEDEKVPQPDEEEDEEQKAMNERCKEIYKGIGDDIECQTLHFVVPVVTRTSKQVRAKIQQIYLQLRQHGLPLVRIHSDRGLELKAKETRAWMADRDILATTGESQQPQQNGRAEALVREIKRRVKVRQRDLALGNYEDEDLPYGTFVGYSHDVKNGRVVRHDDGSYTTSVHIKPYLFDPGEIADLGPHELELPVPERRVRGKATISQLLQEPDNDIDSFAKDYINNEKFALEDVVNFWEVLKDKAGSTTRAAQGEGLQWMVGQYTYGGKCGVMRNTSLYPIATSYLVEAFKRLTGRTDFTALLLTENVGMKCHRDVHNHGQRNNLLLPLLQCDEGGGVWVESPSSEYDLTDEWKETPKGGWRRGRVRELRPGHLIYINPRMYHATEPWEGRRLVVTAYTPRTSKMTQPTYDLLRDYGFEPPPLQPHVPDELKKVFLRMMALDETTEPEAVMFLVNEAEEEKRSKTKAISQELQQLQEDVLERLRERREWLKEFLAEEEILAEEFQNVGEAIHDEIKGINDVVRDLISDVEEQIKAAEKKCNQLFIKVANVDDDKEIGDIEEYLSNLKKDLEVTLDVPLDQVKANLDQWVAPMKAELANLEEKTDAIERWPISEARRLEQEGKLILIPGKVVCTVKPPPPLSSSPAKNQLPRWKRKARVVICGNMAGQWHDPNDLFAAGASVEGLRLALAIAVAMSWCIASTDVSAAFLQARWPADRPTYGVIPPKILLQAGLVEPGVVFIVKRALYGLRESPALWAAHRTETLRGLSVESPEGRVYLKQMITDGELWMILVEPKGGGRPILRGILVTCVDDLLYMGQRELIVQVHEKISSIWPCSALEFADEGLRYLGMELVQEEAYVTLSQESYVDNLVRLHGLDPQSSAGLPCPKEWLQDEDFDDSIENFNDDELRRAQRVTGECLWLAYRTRPDILFVTNYMAAMTSKKPVKVYHVGLKVIAYLNSTAALKLKIAVLEGVKLGCLLLVMLAIQSLAAAAEAPPEEQPVKLKDPLPMTGTSELLLLVVMTCIAAVAVWELMKWAYAMFVPMIFGTKKSRRLKKLRELARAAAEAEIERWIDDGAQHQNEDILQNVRRTLRATSSDPGPAATQDRLPEAPLEAERTPSPRGRSPVASRTSVFGGTRPPTPPIPRSLDEGLLERGRVVHDVLALMTTQHLREALVHEGLPVTGLKEDLINRLTPKLGTADYFPATLPSTRQLRYLLYIWRHRGLSGRTQIRWATVSSRTSISAWIANWKEA</sequence>
<keyword evidence="5" id="KW-0175">Coiled coil</keyword>
<evidence type="ECO:0000313" key="11">
    <source>
        <dbReference type="Proteomes" id="UP000601435"/>
    </source>
</evidence>
<feature type="region of interest" description="Disordered" evidence="6">
    <location>
        <begin position="955"/>
        <end position="992"/>
    </location>
</feature>
<feature type="region of interest" description="Disordered" evidence="6">
    <location>
        <begin position="2065"/>
        <end position="2121"/>
    </location>
</feature>
<dbReference type="Proteomes" id="UP000601435">
    <property type="component" value="Unassembled WGS sequence"/>
</dbReference>
<dbReference type="Gene3D" id="1.10.720.30">
    <property type="entry name" value="SAP domain"/>
    <property type="match status" value="1"/>
</dbReference>
<dbReference type="InterPro" id="IPR036397">
    <property type="entry name" value="RNaseH_sf"/>
</dbReference>
<feature type="domain" description="CCHC-type" evidence="8">
    <location>
        <begin position="330"/>
        <end position="345"/>
    </location>
</feature>
<evidence type="ECO:0000256" key="6">
    <source>
        <dbReference type="SAM" id="MobiDB-lite"/>
    </source>
</evidence>
<feature type="coiled-coil region" evidence="5">
    <location>
        <begin position="1492"/>
        <end position="1519"/>
    </location>
</feature>
<dbReference type="Pfam" id="PF02037">
    <property type="entry name" value="SAP"/>
    <property type="match status" value="1"/>
</dbReference>
<evidence type="ECO:0000259" key="8">
    <source>
        <dbReference type="PROSITE" id="PS50158"/>
    </source>
</evidence>
<evidence type="ECO:0000313" key="10">
    <source>
        <dbReference type="EMBL" id="CAE7478405.1"/>
    </source>
</evidence>
<gene>
    <name evidence="10" type="primary">RE1</name>
    <name evidence="10" type="ORF">SNEC2469_LOCUS13517</name>
</gene>
<dbReference type="InterPro" id="IPR036361">
    <property type="entry name" value="SAP_dom_sf"/>
</dbReference>
<dbReference type="PROSITE" id="PS50103">
    <property type="entry name" value="ZF_C3H1"/>
    <property type="match status" value="1"/>
</dbReference>
<dbReference type="GO" id="GO:0005737">
    <property type="term" value="C:cytoplasm"/>
    <property type="evidence" value="ECO:0007669"/>
    <property type="project" value="UniProtKB-ARBA"/>
</dbReference>
<evidence type="ECO:0000256" key="3">
    <source>
        <dbReference type="ARBA" id="ARBA00022833"/>
    </source>
</evidence>
<comment type="caution">
    <text evidence="10">The sequence shown here is derived from an EMBL/GenBank/DDBJ whole genome shotgun (WGS) entry which is preliminary data.</text>
</comment>
<feature type="compositionally biased region" description="Low complexity" evidence="6">
    <location>
        <begin position="362"/>
        <end position="390"/>
    </location>
</feature>
<dbReference type="SUPFAM" id="SSF53098">
    <property type="entry name" value="Ribonuclease H-like"/>
    <property type="match status" value="1"/>
</dbReference>
<dbReference type="PROSITE" id="PS50800">
    <property type="entry name" value="SAP"/>
    <property type="match status" value="1"/>
</dbReference>
<evidence type="ECO:0000256" key="1">
    <source>
        <dbReference type="ARBA" id="ARBA00022723"/>
    </source>
</evidence>
<accession>A0A812SGG6</accession>
<feature type="coiled-coil region" evidence="5">
    <location>
        <begin position="1427"/>
        <end position="1465"/>
    </location>
</feature>
<dbReference type="EMBL" id="CAJNJA010021576">
    <property type="protein sequence ID" value="CAE7478405.1"/>
    <property type="molecule type" value="Genomic_DNA"/>
</dbReference>
<dbReference type="InterPro" id="IPR000571">
    <property type="entry name" value="Znf_CCCH"/>
</dbReference>
<organism evidence="10 11">
    <name type="scientific">Symbiodinium necroappetens</name>
    <dbReference type="NCBI Taxonomy" id="1628268"/>
    <lineage>
        <taxon>Eukaryota</taxon>
        <taxon>Sar</taxon>
        <taxon>Alveolata</taxon>
        <taxon>Dinophyceae</taxon>
        <taxon>Suessiales</taxon>
        <taxon>Symbiodiniaceae</taxon>
        <taxon>Symbiodinium</taxon>
    </lineage>
</organism>
<feature type="domain" description="C3H1-type" evidence="7">
    <location>
        <begin position="294"/>
        <end position="322"/>
    </location>
</feature>